<evidence type="ECO:0000313" key="6">
    <source>
        <dbReference type="EMBL" id="GAA0433436.1"/>
    </source>
</evidence>
<dbReference type="SMART" id="SM00062">
    <property type="entry name" value="PBPb"/>
    <property type="match status" value="1"/>
</dbReference>
<dbReference type="EMBL" id="BAAABX010000072">
    <property type="protein sequence ID" value="GAA0433436.1"/>
    <property type="molecule type" value="Genomic_DNA"/>
</dbReference>
<evidence type="ECO:0000256" key="1">
    <source>
        <dbReference type="ARBA" id="ARBA00010333"/>
    </source>
</evidence>
<keyword evidence="2" id="KW-0813">Transport</keyword>
<dbReference type="InterPro" id="IPR051455">
    <property type="entry name" value="Bact_solute-bind_prot3"/>
</dbReference>
<sequence>MAGAALVVCLAAWTAGCERGSPEPSDGKVIRVAVKNDQPGTSFSPHAGEFVGFDVTVAQELLEQDDTKLYFTAVLSKNRASVLKSGEVNIVAATYSITPERMRPEDEGGEGLDFVGPYASTRQGVLVRADDNRMRTVGDLDGRVICVWTGTTSMAALQKAAHEKVRLRVEEDAGHCIQALLKKEADGMSTDRLILYGFASHDPQLKVVPGIVIGAANEYGLAMLKGRREECRRLQEALKRYVRGNLWRRDLQSNISALPQAEIEEGMPSESEIDALSCRDKPAGGYAAGPPG</sequence>
<evidence type="ECO:0000256" key="2">
    <source>
        <dbReference type="ARBA" id="ARBA00022448"/>
    </source>
</evidence>
<name>A0ABP3IZ04_9ACTN</name>
<dbReference type="RefSeq" id="WP_344031808.1">
    <property type="nucleotide sequence ID" value="NZ_BAAABX010000072.1"/>
</dbReference>
<feature type="region of interest" description="Disordered" evidence="4">
    <location>
        <begin position="260"/>
        <end position="292"/>
    </location>
</feature>
<organism evidence="6 7">
    <name type="scientific">Streptomyces luteireticuli</name>
    <dbReference type="NCBI Taxonomy" id="173858"/>
    <lineage>
        <taxon>Bacteria</taxon>
        <taxon>Bacillati</taxon>
        <taxon>Actinomycetota</taxon>
        <taxon>Actinomycetes</taxon>
        <taxon>Kitasatosporales</taxon>
        <taxon>Streptomycetaceae</taxon>
        <taxon>Streptomyces</taxon>
    </lineage>
</organism>
<gene>
    <name evidence="6" type="ORF">GCM10010357_63710</name>
</gene>
<feature type="compositionally biased region" description="Low complexity" evidence="4">
    <location>
        <begin position="283"/>
        <end position="292"/>
    </location>
</feature>
<dbReference type="Gene3D" id="3.40.190.10">
    <property type="entry name" value="Periplasmic binding protein-like II"/>
    <property type="match status" value="2"/>
</dbReference>
<keyword evidence="7" id="KW-1185">Reference proteome</keyword>
<evidence type="ECO:0000259" key="5">
    <source>
        <dbReference type="SMART" id="SM00062"/>
    </source>
</evidence>
<dbReference type="SUPFAM" id="SSF53850">
    <property type="entry name" value="Periplasmic binding protein-like II"/>
    <property type="match status" value="1"/>
</dbReference>
<dbReference type="PANTHER" id="PTHR30085">
    <property type="entry name" value="AMINO ACID ABC TRANSPORTER PERMEASE"/>
    <property type="match status" value="1"/>
</dbReference>
<feature type="compositionally biased region" description="Acidic residues" evidence="4">
    <location>
        <begin position="262"/>
        <end position="273"/>
    </location>
</feature>
<feature type="domain" description="Solute-binding protein family 3/N-terminal" evidence="5">
    <location>
        <begin position="29"/>
        <end position="258"/>
    </location>
</feature>
<protein>
    <submittedName>
        <fullName evidence="6">Glutamate ABC transporter substrate-binding protein</fullName>
    </submittedName>
</protein>
<reference evidence="7" key="1">
    <citation type="journal article" date="2019" name="Int. J. Syst. Evol. Microbiol.">
        <title>The Global Catalogue of Microorganisms (GCM) 10K type strain sequencing project: providing services to taxonomists for standard genome sequencing and annotation.</title>
        <authorList>
            <consortium name="The Broad Institute Genomics Platform"/>
            <consortium name="The Broad Institute Genome Sequencing Center for Infectious Disease"/>
            <person name="Wu L."/>
            <person name="Ma J."/>
        </authorList>
    </citation>
    <scope>NUCLEOTIDE SEQUENCE [LARGE SCALE GENOMIC DNA]</scope>
    <source>
        <strain evidence="7">JCM 4788</strain>
    </source>
</reference>
<proteinExistence type="inferred from homology"/>
<evidence type="ECO:0000313" key="7">
    <source>
        <dbReference type="Proteomes" id="UP001500879"/>
    </source>
</evidence>
<dbReference type="Proteomes" id="UP001500879">
    <property type="component" value="Unassembled WGS sequence"/>
</dbReference>
<dbReference type="Pfam" id="PF00497">
    <property type="entry name" value="SBP_bac_3"/>
    <property type="match status" value="1"/>
</dbReference>
<keyword evidence="3" id="KW-0732">Signal</keyword>
<dbReference type="PANTHER" id="PTHR30085:SF6">
    <property type="entry name" value="ABC TRANSPORTER GLUTAMINE-BINDING PROTEIN GLNH"/>
    <property type="match status" value="1"/>
</dbReference>
<comment type="caution">
    <text evidence="6">The sequence shown here is derived from an EMBL/GenBank/DDBJ whole genome shotgun (WGS) entry which is preliminary data.</text>
</comment>
<dbReference type="InterPro" id="IPR001638">
    <property type="entry name" value="Solute-binding_3/MltF_N"/>
</dbReference>
<evidence type="ECO:0000256" key="4">
    <source>
        <dbReference type="SAM" id="MobiDB-lite"/>
    </source>
</evidence>
<comment type="similarity">
    <text evidence="1">Belongs to the bacterial solute-binding protein 3 family.</text>
</comment>
<accession>A0ABP3IZ04</accession>
<evidence type="ECO:0000256" key="3">
    <source>
        <dbReference type="ARBA" id="ARBA00022729"/>
    </source>
</evidence>